<sequence length="194" mass="22157">MGKLLPRLKDKDLLGFGKSISRLRSVKRQPELDGSTTEKACASYESYLQRKGTKKLIGQRQPGPHAASDISSDQLADPTHLLPTYTLRTLVRVELKVYRWNYRKVIEDAHNLQQRGLKQRRRKKNILRPLSEPVRGDLRTWRVPPDQCAVTPGPGARALWSRCAMTPGPVRGNPRTWRACPLEQMRDNPRTSAR</sequence>
<protein>
    <submittedName>
        <fullName evidence="2">Uncharacterized protein</fullName>
    </submittedName>
</protein>
<accession>I9XMI6</accession>
<evidence type="ECO:0000313" key="2">
    <source>
        <dbReference type="EMBL" id="KJF61412.1"/>
    </source>
</evidence>
<reference evidence="2" key="2">
    <citation type="submission" date="2009-03" db="EMBL/GenBank/DDBJ databases">
        <authorList>
            <consortium name="The Broad Institute Genome Sequencing Platform"/>
            <person name="Neafsey D."/>
            <person name="Orbach M.J."/>
            <person name="Cole G.T."/>
            <person name="Galgiani J.N."/>
            <person name="Gardner M.J."/>
            <person name="Kirkland T.N."/>
            <person name="Taylor J.W."/>
            <person name="Henn M."/>
            <person name="Young S.K."/>
            <person name="Kodira C.D."/>
            <person name="Zeng Q."/>
            <person name="Koehrsen M."/>
            <person name="Alvarado L."/>
            <person name="Berlin A."/>
            <person name="Borenstein D."/>
            <person name="Chen Z."/>
            <person name="Engels R."/>
            <person name="Freedman E."/>
            <person name="Gellesch M."/>
            <person name="Goldberg J."/>
            <person name="Griggs A."/>
            <person name="Gujja S."/>
            <person name="Heiman D."/>
            <person name="Hepburn T."/>
            <person name="Howarth C."/>
            <person name="Jen D."/>
            <person name="Larson L."/>
            <person name="Lewis B."/>
            <person name="Mehta T."/>
            <person name="Park D."/>
            <person name="Pearson M."/>
            <person name="Roberts A."/>
            <person name="Saif S."/>
            <person name="Shea T."/>
            <person name="Shenoy N."/>
            <person name="Sisk P."/>
            <person name="Stolte C."/>
            <person name="Sykes S."/>
            <person name="Walk T."/>
            <person name="White J."/>
            <person name="Yandava C."/>
            <person name="Galagan J."/>
            <person name="Nusbaum C."/>
            <person name="Birren B."/>
        </authorList>
    </citation>
    <scope>NUCLEOTIDE SEQUENCE</scope>
    <source>
        <strain evidence="2">RS</strain>
    </source>
</reference>
<dbReference type="AlphaFoldDB" id="I9XMI6"/>
<dbReference type="EMBL" id="GG704915">
    <property type="protein sequence ID" value="KJF61412.1"/>
    <property type="molecule type" value="Genomic_DNA"/>
</dbReference>
<dbReference type="RefSeq" id="XP_004444940.1">
    <property type="nucleotide sequence ID" value="XM_004444883.1"/>
</dbReference>
<dbReference type="KEGG" id="cim:CIMG_13636"/>
<name>I9XMI6_COCIM</name>
<dbReference type="GeneID" id="24165265"/>
<reference evidence="3" key="1">
    <citation type="journal article" date="2009" name="Genome Res.">
        <title>Comparative genomic analyses of the human fungal pathogens Coccidioides and their relatives.</title>
        <authorList>
            <person name="Sharpton T.J."/>
            <person name="Stajich J.E."/>
            <person name="Rounsley S.D."/>
            <person name="Gardner M.J."/>
            <person name="Wortman J.R."/>
            <person name="Jordar V.S."/>
            <person name="Maiti R."/>
            <person name="Kodira C.D."/>
            <person name="Neafsey D.E."/>
            <person name="Zeng Q."/>
            <person name="Hung C.-Y."/>
            <person name="McMahan C."/>
            <person name="Muszewska A."/>
            <person name="Grynberg M."/>
            <person name="Mandel M.A."/>
            <person name="Kellner E.M."/>
            <person name="Barker B.M."/>
            <person name="Galgiani J.N."/>
            <person name="Orbach M.J."/>
            <person name="Kirkland T.N."/>
            <person name="Cole G.T."/>
            <person name="Henn M.R."/>
            <person name="Birren B.W."/>
            <person name="Taylor J.W."/>
        </authorList>
    </citation>
    <scope>NUCLEOTIDE SEQUENCE [LARGE SCALE GENOMIC DNA]</scope>
    <source>
        <strain evidence="3">RS</strain>
    </source>
</reference>
<proteinExistence type="predicted"/>
<gene>
    <name evidence="1" type="ORF">CIMG_13636</name>
    <name evidence="2" type="ORF">CIMG_13638</name>
</gene>
<reference evidence="3" key="3">
    <citation type="journal article" date="2010" name="Genome Res.">
        <title>Population genomic sequencing of Coccidioides fungi reveals recent hybridization and transposon control.</title>
        <authorList>
            <person name="Neafsey D.E."/>
            <person name="Barker B.M."/>
            <person name="Sharpton T.J."/>
            <person name="Stajich J.E."/>
            <person name="Park D.J."/>
            <person name="Whiston E."/>
            <person name="Hung C.-Y."/>
            <person name="McMahan C."/>
            <person name="White J."/>
            <person name="Sykes S."/>
            <person name="Heiman D."/>
            <person name="Young S."/>
            <person name="Zeng Q."/>
            <person name="Abouelleil A."/>
            <person name="Aftuck L."/>
            <person name="Bessette D."/>
            <person name="Brown A."/>
            <person name="FitzGerald M."/>
            <person name="Lui A."/>
            <person name="Macdonald J.P."/>
            <person name="Priest M."/>
            <person name="Orbach M.J."/>
            <person name="Galgiani J.N."/>
            <person name="Kirkland T.N."/>
            <person name="Cole G.T."/>
            <person name="Birren B.W."/>
            <person name="Henn M.R."/>
            <person name="Taylor J.W."/>
            <person name="Rounsley S.D."/>
        </authorList>
    </citation>
    <scope>GENOME REANNOTATION</scope>
    <source>
        <strain evidence="3">RS</strain>
    </source>
</reference>
<evidence type="ECO:0000313" key="3">
    <source>
        <dbReference type="Proteomes" id="UP000001261"/>
    </source>
</evidence>
<reference evidence="2" key="4">
    <citation type="submission" date="2015-03" db="EMBL/GenBank/DDBJ databases">
        <title>Annotation of Coccidioides immitis strain RS.</title>
        <authorList>
            <consortium name="The Broad Institute Genome Sequencing Platform"/>
            <consortium name="The Broad Institute Genome Sequencing Center for Infectious Disease."/>
            <person name="Neafsey D."/>
            <person name="Orbach M."/>
            <person name="Henn M.R."/>
            <person name="Cole G.T."/>
            <person name="Galgiani J."/>
            <person name="Gardner M.J."/>
            <person name="Kirkland T.N."/>
            <person name="Taylor J.W."/>
            <person name="Young S.K."/>
            <person name="Zeng Q."/>
            <person name="Koehrsen M."/>
            <person name="Alvarado L."/>
            <person name="Berlin A."/>
            <person name="Borenstein D."/>
            <person name="Chapman S.B."/>
            <person name="Chen Z."/>
            <person name="Engels R."/>
            <person name="Freedman E."/>
            <person name="Gellesch M."/>
            <person name="Goldberg J."/>
            <person name="Griggs A."/>
            <person name="Gujja S."/>
            <person name="Heilman E."/>
            <person name="Heiman D."/>
            <person name="Howarth C."/>
            <person name="Jen D."/>
            <person name="Larson L."/>
            <person name="Mehta T."/>
            <person name="Neiman D."/>
            <person name="Park D."/>
            <person name="Pearson M."/>
            <person name="Richards J."/>
            <person name="Roberts A."/>
            <person name="Saif S."/>
            <person name="Shea T."/>
            <person name="Shenoy N."/>
            <person name="Sisk P."/>
            <person name="Stolte C."/>
            <person name="Sykes S."/>
            <person name="Walk T."/>
            <person name="White J."/>
            <person name="Yandava C."/>
            <person name="Haas B."/>
            <person name="Nusbaum C."/>
            <person name="Birren B."/>
        </authorList>
    </citation>
    <scope>NUCLEOTIDE SEQUENCE</scope>
    <source>
        <strain evidence="2">RS</strain>
    </source>
</reference>
<evidence type="ECO:0000313" key="1">
    <source>
        <dbReference type="EMBL" id="EAS30206.2"/>
    </source>
</evidence>
<dbReference type="VEuPathDB" id="FungiDB:CIMG_13638"/>
<dbReference type="GeneID" id="24165263"/>
<dbReference type="VEuPathDB" id="FungiDB:CIMG_13636"/>
<dbReference type="RefSeq" id="XP_001241789.2">
    <property type="nucleotide sequence ID" value="XM_001241788.2"/>
</dbReference>
<dbReference type="EMBL" id="GG704915">
    <property type="protein sequence ID" value="EAS30206.2"/>
    <property type="molecule type" value="Genomic_DNA"/>
</dbReference>
<keyword evidence="3" id="KW-1185">Reference proteome</keyword>
<dbReference type="KEGG" id="cim:CIMG_13638"/>
<dbReference type="Proteomes" id="UP000001261">
    <property type="component" value="Unassembled WGS sequence"/>
</dbReference>
<organism evidence="2 3">
    <name type="scientific">Coccidioides immitis (strain RS)</name>
    <name type="common">Valley fever fungus</name>
    <dbReference type="NCBI Taxonomy" id="246410"/>
    <lineage>
        <taxon>Eukaryota</taxon>
        <taxon>Fungi</taxon>
        <taxon>Dikarya</taxon>
        <taxon>Ascomycota</taxon>
        <taxon>Pezizomycotina</taxon>
        <taxon>Eurotiomycetes</taxon>
        <taxon>Eurotiomycetidae</taxon>
        <taxon>Onygenales</taxon>
        <taxon>Onygenaceae</taxon>
        <taxon>Coccidioides</taxon>
    </lineage>
</organism>